<dbReference type="PANTHER" id="PTHR43761">
    <property type="entry name" value="D-ISOMER SPECIFIC 2-HYDROXYACID DEHYDROGENASE FAMILY PROTEIN (AFU_ORTHOLOGUE AFUA_1G13630)"/>
    <property type="match status" value="1"/>
</dbReference>
<dbReference type="PROSITE" id="PS00670">
    <property type="entry name" value="D_2_HYDROXYACID_DH_2"/>
    <property type="match status" value="1"/>
</dbReference>
<evidence type="ECO:0000313" key="8">
    <source>
        <dbReference type="Proteomes" id="UP000195440"/>
    </source>
</evidence>
<comment type="similarity">
    <text evidence="1 4">Belongs to the D-isomer specific 2-hydroxyacid dehydrogenase family.</text>
</comment>
<dbReference type="InterPro" id="IPR006140">
    <property type="entry name" value="D-isomer_DH_NAD-bd"/>
</dbReference>
<organism evidence="7 8">
    <name type="scientific">Pseudomonas caspiana</name>
    <dbReference type="NCBI Taxonomy" id="1451454"/>
    <lineage>
        <taxon>Bacteria</taxon>
        <taxon>Pseudomonadati</taxon>
        <taxon>Pseudomonadota</taxon>
        <taxon>Gammaproteobacteria</taxon>
        <taxon>Pseudomonadales</taxon>
        <taxon>Pseudomonadaceae</taxon>
        <taxon>Pseudomonas</taxon>
    </lineage>
</organism>
<dbReference type="Gene3D" id="3.40.50.720">
    <property type="entry name" value="NAD(P)-binding Rossmann-like Domain"/>
    <property type="match status" value="2"/>
</dbReference>
<dbReference type="InterPro" id="IPR006139">
    <property type="entry name" value="D-isomer_2_OHA_DH_cat_dom"/>
</dbReference>
<gene>
    <name evidence="7" type="ORF">AUC60_01785</name>
</gene>
<keyword evidence="8" id="KW-1185">Reference proteome</keyword>
<keyword evidence="2 4" id="KW-0560">Oxidoreductase</keyword>
<feature type="domain" description="D-isomer specific 2-hydroxyacid dehydrogenase catalytic" evidence="5">
    <location>
        <begin position="5"/>
        <end position="316"/>
    </location>
</feature>
<evidence type="ECO:0000256" key="1">
    <source>
        <dbReference type="ARBA" id="ARBA00005854"/>
    </source>
</evidence>
<evidence type="ECO:0000256" key="2">
    <source>
        <dbReference type="ARBA" id="ARBA00023002"/>
    </source>
</evidence>
<keyword evidence="3" id="KW-0520">NAD</keyword>
<dbReference type="GO" id="GO:0004617">
    <property type="term" value="F:phosphoglycerate dehydrogenase activity"/>
    <property type="evidence" value="ECO:0007669"/>
    <property type="project" value="UniProtKB-ARBA"/>
</dbReference>
<evidence type="ECO:0000256" key="4">
    <source>
        <dbReference type="RuleBase" id="RU003719"/>
    </source>
</evidence>
<feature type="domain" description="D-isomer specific 2-hydroxyacid dehydrogenase NAD-binding" evidence="6">
    <location>
        <begin position="104"/>
        <end position="284"/>
    </location>
</feature>
<dbReference type="PANTHER" id="PTHR43761:SF1">
    <property type="entry name" value="D-ISOMER SPECIFIC 2-HYDROXYACID DEHYDROGENASE CATALYTIC DOMAIN-CONTAINING PROTEIN-RELATED"/>
    <property type="match status" value="1"/>
</dbReference>
<dbReference type="GO" id="GO:0006564">
    <property type="term" value="P:L-serine biosynthetic process"/>
    <property type="evidence" value="ECO:0007669"/>
    <property type="project" value="UniProtKB-ARBA"/>
</dbReference>
<name>A0A1Y3P7Q8_9PSED</name>
<dbReference type="GO" id="GO:0051287">
    <property type="term" value="F:NAD binding"/>
    <property type="evidence" value="ECO:0007669"/>
    <property type="project" value="InterPro"/>
</dbReference>
<evidence type="ECO:0000259" key="5">
    <source>
        <dbReference type="Pfam" id="PF00389"/>
    </source>
</evidence>
<evidence type="ECO:0000256" key="3">
    <source>
        <dbReference type="ARBA" id="ARBA00023027"/>
    </source>
</evidence>
<dbReference type="AlphaFoldDB" id="A0A1Y3P7Q8"/>
<dbReference type="InterPro" id="IPR029753">
    <property type="entry name" value="D-isomer_DH_CS"/>
</dbReference>
<dbReference type="Pfam" id="PF02826">
    <property type="entry name" value="2-Hacid_dh_C"/>
    <property type="match status" value="1"/>
</dbReference>
<dbReference type="InterPro" id="IPR050418">
    <property type="entry name" value="D-iso_2-hydroxyacid_DH_PdxB"/>
</dbReference>
<reference evidence="7 8" key="1">
    <citation type="journal article" date="2017" name="Syst. Appl. Microbiol.">
        <title>Pseudomonas caspiana sp. nov., a citrus pathogen in the Pseudomonas syringae phylogenetic group.</title>
        <authorList>
            <person name="Busquets A."/>
            <person name="Gomila M."/>
            <person name="Beiki F."/>
            <person name="Mulet M."/>
            <person name="Rahimian H."/>
            <person name="Garcia-Valdes E."/>
            <person name="Lalucat J."/>
        </authorList>
    </citation>
    <scope>NUCLEOTIDE SEQUENCE [LARGE SCALE GENOMIC DNA]</scope>
    <source>
        <strain evidence="7 8">FBF102</strain>
    </source>
</reference>
<evidence type="ECO:0000259" key="6">
    <source>
        <dbReference type="Pfam" id="PF02826"/>
    </source>
</evidence>
<proteinExistence type="inferred from homology"/>
<dbReference type="Proteomes" id="UP000195440">
    <property type="component" value="Unassembled WGS sequence"/>
</dbReference>
<dbReference type="SUPFAM" id="SSF52283">
    <property type="entry name" value="Formate/glycerate dehydrogenase catalytic domain-like"/>
    <property type="match status" value="1"/>
</dbReference>
<dbReference type="InterPro" id="IPR036291">
    <property type="entry name" value="NAD(P)-bd_dom_sf"/>
</dbReference>
<protein>
    <submittedName>
        <fullName evidence="7">Hydroxyacid dehydrogenase</fullName>
    </submittedName>
</protein>
<dbReference type="FunFam" id="3.40.50.720:FF:000041">
    <property type="entry name" value="D-3-phosphoglycerate dehydrogenase"/>
    <property type="match status" value="1"/>
</dbReference>
<dbReference type="SUPFAM" id="SSF51735">
    <property type="entry name" value="NAD(P)-binding Rossmann-fold domains"/>
    <property type="match status" value="1"/>
</dbReference>
<dbReference type="PROSITE" id="PS00671">
    <property type="entry name" value="D_2_HYDROXYACID_DH_3"/>
    <property type="match status" value="1"/>
</dbReference>
<dbReference type="OrthoDB" id="9805416at2"/>
<comment type="caution">
    <text evidence="7">The sequence shown here is derived from an EMBL/GenBank/DDBJ whole genome shotgun (WGS) entry which is preliminary data.</text>
</comment>
<dbReference type="CDD" id="cd12173">
    <property type="entry name" value="PGDH_4"/>
    <property type="match status" value="1"/>
</dbReference>
<evidence type="ECO:0000313" key="7">
    <source>
        <dbReference type="EMBL" id="OUM75858.1"/>
    </source>
</evidence>
<dbReference type="GO" id="GO:0047545">
    <property type="term" value="F:(S)-2-hydroxyglutarate dehydrogenase activity"/>
    <property type="evidence" value="ECO:0007669"/>
    <property type="project" value="UniProtKB-ARBA"/>
</dbReference>
<dbReference type="Pfam" id="PF00389">
    <property type="entry name" value="2-Hacid_dh"/>
    <property type="match status" value="1"/>
</dbReference>
<accession>A0A1Y3P7Q8</accession>
<sequence>MPLIYVTSPVHKDVLTQLATVGEVRLGYGPNAVSYEEIQKQVDAVFLRGGHISAEMIAASPKLRIVARHGAGYDNVDFKAAADYGVWVTNTPGSNRRSVVEHVFALLLSLGRKLQMASEQTRNNIWAEDRLSLTGIELEGRTLGLIGFGDIGQHVAPVAEAFGMKVLATDPAYDASFDKRLVSLETLLANSDVVSLHVPLLPGTRKLIGSPELEKMKTGAILINTSRGGVMDEAAVAAALKSGKLGGAGVDVLDAENVDMIHPFKHNEFPISDLPNLIVTPHVAGQTNESLLRVGMSAVDAIAAVLRGEAPQHPVNKPVAKSFD</sequence>
<dbReference type="EMBL" id="LOHF01000001">
    <property type="protein sequence ID" value="OUM75858.1"/>
    <property type="molecule type" value="Genomic_DNA"/>
</dbReference>
<dbReference type="RefSeq" id="WP_087264374.1">
    <property type="nucleotide sequence ID" value="NZ_JBJGBV010000001.1"/>
</dbReference>